<dbReference type="PROSITE" id="PS00041">
    <property type="entry name" value="HTH_ARAC_FAMILY_1"/>
    <property type="match status" value="1"/>
</dbReference>
<dbReference type="EMBL" id="JADQDF010000001">
    <property type="protein sequence ID" value="MBW0127202.1"/>
    <property type="molecule type" value="Genomic_DNA"/>
</dbReference>
<evidence type="ECO:0000313" key="5">
    <source>
        <dbReference type="EMBL" id="MBW0127202.1"/>
    </source>
</evidence>
<evidence type="ECO:0000256" key="3">
    <source>
        <dbReference type="ARBA" id="ARBA00023163"/>
    </source>
</evidence>
<dbReference type="SMART" id="SM00342">
    <property type="entry name" value="HTH_ARAC"/>
    <property type="match status" value="1"/>
</dbReference>
<keyword evidence="2" id="KW-0238">DNA-binding</keyword>
<dbReference type="Proteomes" id="UP000694300">
    <property type="component" value="Unassembled WGS sequence"/>
</dbReference>
<dbReference type="Pfam" id="PF12833">
    <property type="entry name" value="HTH_18"/>
    <property type="match status" value="1"/>
</dbReference>
<evidence type="ECO:0000256" key="2">
    <source>
        <dbReference type="ARBA" id="ARBA00023125"/>
    </source>
</evidence>
<dbReference type="CDD" id="cd06124">
    <property type="entry name" value="cupin_NimR-like_N"/>
    <property type="match status" value="1"/>
</dbReference>
<name>A0ABS6U4Q2_9PSEU</name>
<feature type="domain" description="HTH araC/xylS-type" evidence="4">
    <location>
        <begin position="155"/>
        <end position="252"/>
    </location>
</feature>
<dbReference type="InterPro" id="IPR018062">
    <property type="entry name" value="HTH_AraC-typ_CS"/>
</dbReference>
<evidence type="ECO:0000313" key="6">
    <source>
        <dbReference type="Proteomes" id="UP000694300"/>
    </source>
</evidence>
<organism evidence="5 6">
    <name type="scientific">Pseudonocardia oceani</name>
    <dbReference type="NCBI Taxonomy" id="2792013"/>
    <lineage>
        <taxon>Bacteria</taxon>
        <taxon>Bacillati</taxon>
        <taxon>Actinomycetota</taxon>
        <taxon>Actinomycetes</taxon>
        <taxon>Pseudonocardiales</taxon>
        <taxon>Pseudonocardiaceae</taxon>
        <taxon>Pseudonocardia</taxon>
    </lineage>
</organism>
<gene>
    <name evidence="5" type="ORF">I4I82_05845</name>
</gene>
<reference evidence="5 6" key="1">
    <citation type="submission" date="2020-11" db="EMBL/GenBank/DDBJ databases">
        <title>Pseudonocardia abyssalis sp. nov. and Pseudonocardia oceani sp. nov., description and phylogenomic analysis of two novel actinomycetes isolated from the deep Southern Ocean.</title>
        <authorList>
            <person name="Parra J."/>
        </authorList>
    </citation>
    <scope>NUCLEOTIDE SEQUENCE [LARGE SCALE GENOMIC DNA]</scope>
    <source>
        <strain evidence="6">KRD185</strain>
    </source>
</reference>
<keyword evidence="6" id="KW-1185">Reference proteome</keyword>
<proteinExistence type="predicted"/>
<keyword evidence="1" id="KW-0805">Transcription regulation</keyword>
<dbReference type="RefSeq" id="WP_218594099.1">
    <property type="nucleotide sequence ID" value="NZ_JADQDE010000413.1"/>
</dbReference>
<protein>
    <submittedName>
        <fullName evidence="5">Helix-turn-helix transcriptional regulator</fullName>
    </submittedName>
</protein>
<sequence>MTSALDVHEDTDELDMWVCRFDRDEWNDPGLHHHREHQIIWVGDGRTTAVAGDRTWVLPPTRALFVPGGVPHDTRNRPPSALHCVYVRPDACPLDWTEPTVLDMTPLLRELTLALAGAGVHAEVEEQARNLFFALVRQVPDPGVAVPMPEDPRARVVAVHLVAAPADPRTLEDWAGQLSTSVSTLRRAFVAGTGMTFTDWRTQVRLRASLPMLADGLPVASAGRRAGFSSRAGFVDAFRRHFGRNPGAYARGGQ</sequence>
<evidence type="ECO:0000259" key="4">
    <source>
        <dbReference type="PROSITE" id="PS01124"/>
    </source>
</evidence>
<dbReference type="Pfam" id="PF02311">
    <property type="entry name" value="AraC_binding"/>
    <property type="match status" value="1"/>
</dbReference>
<accession>A0ABS6U4Q2</accession>
<dbReference type="PANTHER" id="PTHR11019:SF199">
    <property type="entry name" value="HTH-TYPE TRANSCRIPTIONAL REGULATOR NIMR"/>
    <property type="match status" value="1"/>
</dbReference>
<evidence type="ECO:0000256" key="1">
    <source>
        <dbReference type="ARBA" id="ARBA00023015"/>
    </source>
</evidence>
<dbReference type="PROSITE" id="PS01124">
    <property type="entry name" value="HTH_ARAC_FAMILY_2"/>
    <property type="match status" value="1"/>
</dbReference>
<dbReference type="InterPro" id="IPR018060">
    <property type="entry name" value="HTH_AraC"/>
</dbReference>
<dbReference type="InterPro" id="IPR003313">
    <property type="entry name" value="AraC-bd"/>
</dbReference>
<keyword evidence="3" id="KW-0804">Transcription</keyword>
<dbReference type="PANTHER" id="PTHR11019">
    <property type="entry name" value="HTH-TYPE TRANSCRIPTIONAL REGULATOR NIMR"/>
    <property type="match status" value="1"/>
</dbReference>
<comment type="caution">
    <text evidence="5">The sequence shown here is derived from an EMBL/GenBank/DDBJ whole genome shotgun (WGS) entry which is preliminary data.</text>
</comment>